<evidence type="ECO:0000313" key="1">
    <source>
        <dbReference type="EMBL" id="CZR69849.1"/>
    </source>
</evidence>
<keyword evidence="2" id="KW-1185">Reference proteome</keyword>
<dbReference type="Proteomes" id="UP000184330">
    <property type="component" value="Unassembled WGS sequence"/>
</dbReference>
<gene>
    <name evidence="1" type="ORF">PAC_19749</name>
</gene>
<dbReference type="OrthoDB" id="3542212at2759"/>
<sequence length="207" mass="23960">MPILEICQLKIKPHLSKDDPSLLSALQKARTELREKVVNTQSRFYRCIEDPSLIYVLGIWPSLNRHKEFLASPHKAEILDAQDELFDFQWIIHTNFSDAGWDAVPLSAPVMGIARLFIKPEGVKPYQAVVDKYGKVVEDGTKPYKGLMEWRVDCEEGKFEHVFLTGWEKEGDHAAFTKRTREEHLEYAGVRENYEGMDVKHARDMEK</sequence>
<dbReference type="Gene3D" id="3.30.70.100">
    <property type="match status" value="1"/>
</dbReference>
<organism evidence="1 2">
    <name type="scientific">Phialocephala subalpina</name>
    <dbReference type="NCBI Taxonomy" id="576137"/>
    <lineage>
        <taxon>Eukaryota</taxon>
        <taxon>Fungi</taxon>
        <taxon>Dikarya</taxon>
        <taxon>Ascomycota</taxon>
        <taxon>Pezizomycotina</taxon>
        <taxon>Leotiomycetes</taxon>
        <taxon>Helotiales</taxon>
        <taxon>Mollisiaceae</taxon>
        <taxon>Phialocephala</taxon>
        <taxon>Phialocephala fortinii species complex</taxon>
    </lineage>
</organism>
<dbReference type="PANTHER" id="PTHR42052:SF1">
    <property type="entry name" value="ABM DOMAIN-CONTAINING PROTEIN"/>
    <property type="match status" value="1"/>
</dbReference>
<evidence type="ECO:0000313" key="2">
    <source>
        <dbReference type="Proteomes" id="UP000184330"/>
    </source>
</evidence>
<dbReference type="PANTHER" id="PTHR42052">
    <property type="entry name" value="ABM DOMAIN-CONTAINING PROTEIN"/>
    <property type="match status" value="1"/>
</dbReference>
<dbReference type="AlphaFoldDB" id="A0A1L7XXX4"/>
<dbReference type="SUPFAM" id="SSF54909">
    <property type="entry name" value="Dimeric alpha+beta barrel"/>
    <property type="match status" value="1"/>
</dbReference>
<accession>A0A1L7XXX4</accession>
<dbReference type="EMBL" id="FJOG01000082">
    <property type="protein sequence ID" value="CZR69849.1"/>
    <property type="molecule type" value="Genomic_DNA"/>
</dbReference>
<proteinExistence type="predicted"/>
<dbReference type="InterPro" id="IPR011008">
    <property type="entry name" value="Dimeric_a/b-barrel"/>
</dbReference>
<protein>
    <recommendedName>
        <fullName evidence="3">ABM domain-containing protein</fullName>
    </recommendedName>
</protein>
<reference evidence="1 2" key="1">
    <citation type="submission" date="2016-03" db="EMBL/GenBank/DDBJ databases">
        <authorList>
            <person name="Ploux O."/>
        </authorList>
    </citation>
    <scope>NUCLEOTIDE SEQUENCE [LARGE SCALE GENOMIC DNA]</scope>
    <source>
        <strain evidence="1 2">UAMH 11012</strain>
    </source>
</reference>
<evidence type="ECO:0008006" key="3">
    <source>
        <dbReference type="Google" id="ProtNLM"/>
    </source>
</evidence>
<name>A0A1L7XXX4_9HELO</name>